<dbReference type="Pfam" id="PF00440">
    <property type="entry name" value="TetR_N"/>
    <property type="match status" value="1"/>
</dbReference>
<evidence type="ECO:0000256" key="5">
    <source>
        <dbReference type="SAM" id="MobiDB-lite"/>
    </source>
</evidence>
<evidence type="ECO:0000256" key="1">
    <source>
        <dbReference type="ARBA" id="ARBA00023015"/>
    </source>
</evidence>
<evidence type="ECO:0000313" key="8">
    <source>
        <dbReference type="Proteomes" id="UP000216451"/>
    </source>
</evidence>
<keyword evidence="2 4" id="KW-0238">DNA-binding</keyword>
<organism evidence="7 8">
    <name type="scientific">Bifidobacterium aquikefiri</name>
    <dbReference type="NCBI Taxonomy" id="1653207"/>
    <lineage>
        <taxon>Bacteria</taxon>
        <taxon>Bacillati</taxon>
        <taxon>Actinomycetota</taxon>
        <taxon>Actinomycetes</taxon>
        <taxon>Bifidobacteriales</taxon>
        <taxon>Bifidobacteriaceae</taxon>
        <taxon>Bifidobacterium</taxon>
    </lineage>
</organism>
<dbReference type="GO" id="GO:0003700">
    <property type="term" value="F:DNA-binding transcription factor activity"/>
    <property type="evidence" value="ECO:0007669"/>
    <property type="project" value="TreeGrafter"/>
</dbReference>
<dbReference type="Pfam" id="PF16859">
    <property type="entry name" value="TetR_C_11"/>
    <property type="match status" value="1"/>
</dbReference>
<evidence type="ECO:0000256" key="4">
    <source>
        <dbReference type="PROSITE-ProRule" id="PRU00335"/>
    </source>
</evidence>
<dbReference type="Gene3D" id="1.10.357.10">
    <property type="entry name" value="Tetracycline Repressor, domain 2"/>
    <property type="match status" value="1"/>
</dbReference>
<dbReference type="AlphaFoldDB" id="A0A261G0Z9"/>
<dbReference type="GeneID" id="98296488"/>
<dbReference type="InterPro" id="IPR001647">
    <property type="entry name" value="HTH_TetR"/>
</dbReference>
<evidence type="ECO:0000259" key="6">
    <source>
        <dbReference type="PROSITE" id="PS50977"/>
    </source>
</evidence>
<dbReference type="InterPro" id="IPR009057">
    <property type="entry name" value="Homeodomain-like_sf"/>
</dbReference>
<sequence>MTSTRRRGQALEAAILDAGWNQLIKGGYTSFTFEAIAERAETGKSVIYRRWPDKEKLLLAVIKRQGFGAPSDIPDMGSLREDLLALLRTANQRSERAAILLSTILSAYFSGEISLTPERLRTALLGDQSRALTEILRHAVDRGELPTGDIPPRIVRLPTDLLRQEIIMNLNRVPDETIVDIVDTIFLPLVTDTRLQSTDREETQLNLSGSFHSRTASKE</sequence>
<dbReference type="PANTHER" id="PTHR30055">
    <property type="entry name" value="HTH-TYPE TRANSCRIPTIONAL REGULATOR RUTR"/>
    <property type="match status" value="1"/>
</dbReference>
<keyword evidence="8" id="KW-1185">Reference proteome</keyword>
<dbReference type="InterPro" id="IPR036271">
    <property type="entry name" value="Tet_transcr_reg_TetR-rel_C_sf"/>
</dbReference>
<dbReference type="PROSITE" id="PS50977">
    <property type="entry name" value="HTH_TETR_2"/>
    <property type="match status" value="1"/>
</dbReference>
<feature type="domain" description="HTH tetR-type" evidence="6">
    <location>
        <begin position="9"/>
        <end position="69"/>
    </location>
</feature>
<name>A0A261G0Z9_9BIFI</name>
<evidence type="ECO:0000256" key="3">
    <source>
        <dbReference type="ARBA" id="ARBA00023163"/>
    </source>
</evidence>
<dbReference type="Gene3D" id="1.10.10.60">
    <property type="entry name" value="Homeodomain-like"/>
    <property type="match status" value="1"/>
</dbReference>
<gene>
    <name evidence="7" type="ORF">BAQU_1841</name>
</gene>
<proteinExistence type="predicted"/>
<dbReference type="RefSeq" id="WP_094695009.1">
    <property type="nucleotide sequence ID" value="NZ_JBDNSG010000001.1"/>
</dbReference>
<dbReference type="PANTHER" id="PTHR30055:SF148">
    <property type="entry name" value="TETR-FAMILY TRANSCRIPTIONAL REGULATOR"/>
    <property type="match status" value="1"/>
</dbReference>
<protein>
    <submittedName>
        <fullName evidence="7">TetR family transcriptional regulator</fullName>
    </submittedName>
</protein>
<dbReference type="SUPFAM" id="SSF48498">
    <property type="entry name" value="Tetracyclin repressor-like, C-terminal domain"/>
    <property type="match status" value="1"/>
</dbReference>
<comment type="caution">
    <text evidence="7">The sequence shown here is derived from an EMBL/GenBank/DDBJ whole genome shotgun (WGS) entry which is preliminary data.</text>
</comment>
<feature type="DNA-binding region" description="H-T-H motif" evidence="4">
    <location>
        <begin position="32"/>
        <end position="51"/>
    </location>
</feature>
<dbReference type="SUPFAM" id="SSF46689">
    <property type="entry name" value="Homeodomain-like"/>
    <property type="match status" value="1"/>
</dbReference>
<accession>A0A261G0Z9</accession>
<evidence type="ECO:0000313" key="7">
    <source>
        <dbReference type="EMBL" id="OZG65101.1"/>
    </source>
</evidence>
<evidence type="ECO:0000256" key="2">
    <source>
        <dbReference type="ARBA" id="ARBA00023125"/>
    </source>
</evidence>
<feature type="compositionally biased region" description="Polar residues" evidence="5">
    <location>
        <begin position="204"/>
        <end position="219"/>
    </location>
</feature>
<feature type="region of interest" description="Disordered" evidence="5">
    <location>
        <begin position="200"/>
        <end position="219"/>
    </location>
</feature>
<dbReference type="InterPro" id="IPR011075">
    <property type="entry name" value="TetR_C"/>
</dbReference>
<dbReference type="EMBL" id="MWXA01000009">
    <property type="protein sequence ID" value="OZG65101.1"/>
    <property type="molecule type" value="Genomic_DNA"/>
</dbReference>
<keyword evidence="1" id="KW-0805">Transcription regulation</keyword>
<dbReference type="OrthoDB" id="9796019at2"/>
<dbReference type="Proteomes" id="UP000216451">
    <property type="component" value="Unassembled WGS sequence"/>
</dbReference>
<dbReference type="InterPro" id="IPR050109">
    <property type="entry name" value="HTH-type_TetR-like_transc_reg"/>
</dbReference>
<reference evidence="7 8" key="1">
    <citation type="journal article" date="2017" name="BMC Genomics">
        <title>Comparative genomic and phylogenomic analyses of the Bifidobacteriaceae family.</title>
        <authorList>
            <person name="Lugli G.A."/>
            <person name="Milani C."/>
            <person name="Turroni F."/>
            <person name="Duranti S."/>
            <person name="Mancabelli L."/>
            <person name="Mangifesta M."/>
            <person name="Ferrario C."/>
            <person name="Modesto M."/>
            <person name="Mattarelli P."/>
            <person name="Jiri K."/>
            <person name="van Sinderen D."/>
            <person name="Ventura M."/>
        </authorList>
    </citation>
    <scope>NUCLEOTIDE SEQUENCE [LARGE SCALE GENOMIC DNA]</scope>
    <source>
        <strain evidence="7 8">LMG 28769</strain>
    </source>
</reference>
<keyword evidence="3" id="KW-0804">Transcription</keyword>
<dbReference type="GO" id="GO:0000976">
    <property type="term" value="F:transcription cis-regulatory region binding"/>
    <property type="evidence" value="ECO:0007669"/>
    <property type="project" value="TreeGrafter"/>
</dbReference>